<dbReference type="STRING" id="42251.A0A2T7A7B0"/>
<evidence type="ECO:0000256" key="3">
    <source>
        <dbReference type="SAM" id="SignalP"/>
    </source>
</evidence>
<feature type="region of interest" description="Disordered" evidence="2">
    <location>
        <begin position="321"/>
        <end position="437"/>
    </location>
</feature>
<feature type="compositionally biased region" description="Low complexity" evidence="2">
    <location>
        <begin position="323"/>
        <end position="335"/>
    </location>
</feature>
<feature type="compositionally biased region" description="Polar residues" evidence="2">
    <location>
        <begin position="342"/>
        <end position="362"/>
    </location>
</feature>
<comment type="caution">
    <text evidence="4">The sequence shown here is derived from an EMBL/GenBank/DDBJ whole genome shotgun (WGS) entry which is preliminary data.</text>
</comment>
<feature type="compositionally biased region" description="Basic and acidic residues" evidence="2">
    <location>
        <begin position="456"/>
        <end position="465"/>
    </location>
</feature>
<proteinExistence type="predicted"/>
<accession>A0A2T7A7B0</accession>
<feature type="region of interest" description="Disordered" evidence="2">
    <location>
        <begin position="175"/>
        <end position="228"/>
    </location>
</feature>
<evidence type="ECO:0000313" key="4">
    <source>
        <dbReference type="EMBL" id="PUU83585.1"/>
    </source>
</evidence>
<evidence type="ECO:0000313" key="5">
    <source>
        <dbReference type="Proteomes" id="UP000244722"/>
    </source>
</evidence>
<feature type="region of interest" description="Disordered" evidence="2">
    <location>
        <begin position="130"/>
        <end position="160"/>
    </location>
</feature>
<keyword evidence="1" id="KW-0175">Coiled coil</keyword>
<feature type="region of interest" description="Disordered" evidence="2">
    <location>
        <begin position="456"/>
        <end position="475"/>
    </location>
</feature>
<sequence length="826" mass="91415">MATLSFPLLSVVCLILMHDSGDGDHVPIPKTSGNDSDFIRSSLLWMETCSKIPGLANANNQNSQRRQSRNAPGLLLAQEGLKGSIDSKENRVGGKIAAGGRSELTHEPCDDGRLPEPIVVKKYRIKVLPDDEDPTRHGARFLPNTQSSKSGSRVPGGDDCTVVSKIQDTNTDLKYFIPMPTTDSSKRTSLHRAQRSPETIPTSRPAPPPPEQGIPNTPQPLDYQHRHGAGECSTREGQIHGSHIDMPWVAGFVGGDEALFFGRKDIGFASDEAEILGEEFSGNPPIARSDRSTTIRPAVEGNSSSLITQSTFNQFSLGLQAQNENSSEPSRNESNFLGPSTMPRSTPQVAHTKASGQLGPSSDSRRSLGKAVTQDSDHQAPSIRLSRSSSLSLGPAEFYQTGGKDQFPEKTGFSEDLSLRPEADVPDAVENNPMTRSLNFGDDLYQVDIPNCVGEDTKDISHEGDSSEPGRASFSRMSQTEAIYYELSKLLQSSSVYSEQPEDQSENMNMWAVGQGSAPEETLPPEIKPEALQTKITQLEDEVKEHRKVRRNVRDLEGRVETLEIEVRGIMQKGEAQDRRHLSEELGGLEGKGMGEKEMRIGQSLILEKDELIKRINNIESQVDALEVKDANSRKEIPETQPSEEKQAQSIEEELLGLCHQLIEENEHVNRIEVLEKTSTAQKKSKEGLETCIKRIPPNFNKEIRISETKLAEPKATRNATGGEDLEGHSAQRRSLQEKLRIVSNQRRASTAAIQTLFNIKLATWKDTMEKKSLKADLEKGTKESKASRIYWSQLLHDTAEKVVEWKALRQVQDLIEWAKENEGNQ</sequence>
<feature type="coiled-coil region" evidence="1">
    <location>
        <begin position="536"/>
        <end position="573"/>
    </location>
</feature>
<gene>
    <name evidence="4" type="ORF">B9Z19DRAFT_1176129</name>
</gene>
<keyword evidence="3" id="KW-0732">Signal</keyword>
<feature type="coiled-coil region" evidence="1">
    <location>
        <begin position="609"/>
        <end position="636"/>
    </location>
</feature>
<feature type="compositionally biased region" description="Low complexity" evidence="2">
    <location>
        <begin position="382"/>
        <end position="393"/>
    </location>
</feature>
<feature type="signal peptide" evidence="3">
    <location>
        <begin position="1"/>
        <end position="23"/>
    </location>
</feature>
<feature type="chain" id="PRO_5015667281" evidence="3">
    <location>
        <begin position="24"/>
        <end position="826"/>
    </location>
</feature>
<dbReference type="AlphaFoldDB" id="A0A2T7A7B0"/>
<evidence type="ECO:0000256" key="1">
    <source>
        <dbReference type="SAM" id="Coils"/>
    </source>
</evidence>
<keyword evidence="5" id="KW-1185">Reference proteome</keyword>
<feature type="region of interest" description="Disordered" evidence="2">
    <location>
        <begin position="712"/>
        <end position="731"/>
    </location>
</feature>
<organism evidence="4 5">
    <name type="scientific">Tuber borchii</name>
    <name type="common">White truffle</name>
    <dbReference type="NCBI Taxonomy" id="42251"/>
    <lineage>
        <taxon>Eukaryota</taxon>
        <taxon>Fungi</taxon>
        <taxon>Dikarya</taxon>
        <taxon>Ascomycota</taxon>
        <taxon>Pezizomycotina</taxon>
        <taxon>Pezizomycetes</taxon>
        <taxon>Pezizales</taxon>
        <taxon>Tuberaceae</taxon>
        <taxon>Tuber</taxon>
    </lineage>
</organism>
<protein>
    <submittedName>
        <fullName evidence="4">Uncharacterized protein</fullName>
    </submittedName>
</protein>
<dbReference type="Proteomes" id="UP000244722">
    <property type="component" value="Unassembled WGS sequence"/>
</dbReference>
<dbReference type="EMBL" id="NESQ01000009">
    <property type="protein sequence ID" value="PUU83585.1"/>
    <property type="molecule type" value="Genomic_DNA"/>
</dbReference>
<name>A0A2T7A7B0_TUBBO</name>
<reference evidence="4 5" key="1">
    <citation type="submission" date="2017-04" db="EMBL/GenBank/DDBJ databases">
        <title>Draft genome sequence of Tuber borchii Vittad., a whitish edible truffle.</title>
        <authorList>
            <consortium name="DOE Joint Genome Institute"/>
            <person name="Murat C."/>
            <person name="Kuo A."/>
            <person name="Barry K.W."/>
            <person name="Clum A."/>
            <person name="Dockter R.B."/>
            <person name="Fauchery L."/>
            <person name="Iotti M."/>
            <person name="Kohler A."/>
            <person name="Labutti K."/>
            <person name="Lindquist E.A."/>
            <person name="Lipzen A."/>
            <person name="Ohm R.A."/>
            <person name="Wang M."/>
            <person name="Grigoriev I.V."/>
            <person name="Zambonelli A."/>
            <person name="Martin F.M."/>
        </authorList>
    </citation>
    <scope>NUCLEOTIDE SEQUENCE [LARGE SCALE GENOMIC DNA]</scope>
    <source>
        <strain evidence="4 5">Tbo3840</strain>
    </source>
</reference>
<evidence type="ECO:0000256" key="2">
    <source>
        <dbReference type="SAM" id="MobiDB-lite"/>
    </source>
</evidence>